<keyword evidence="7" id="KW-1003">Cell membrane</keyword>
<comment type="subcellular location">
    <subcellularLocation>
        <location evidence="7">Cell membrane</location>
        <topology evidence="7">Peripheral membrane protein</topology>
    </subcellularLocation>
    <subcellularLocation>
        <location evidence="1">Membrane</location>
    </subcellularLocation>
</comment>
<sequence length="262" mass="27039">MGSSSRQALASTVGSLAAGKKLDATSGEQLLAAARAIGGSSQLRGLLADSGLAVRDKESIVQSVFGGYSVPARAVIVNAAKQRWSSDSQLVSGIEELGLRAIAGSAPKGVAVERELFAFGRAVSSNAELELAISSKLGDNTAKVALVDDLLKRASDPTRVIVRHLVQFLSGRRFGQALRETAAVVADVSGFDVATVRSAVPLSAPQLARLEKALSARYGRALSINVVVDPALIGGLRIAIGDDVIDGSVATRLSDLRLQIAG</sequence>
<evidence type="ECO:0000256" key="7">
    <source>
        <dbReference type="HAMAP-Rule" id="MF_01416"/>
    </source>
</evidence>
<dbReference type="EMBL" id="SSSM01000003">
    <property type="protein sequence ID" value="THG31491.1"/>
    <property type="molecule type" value="Genomic_DNA"/>
</dbReference>
<keyword evidence="3 7" id="KW-0375">Hydrogen ion transport</keyword>
<keyword evidence="7" id="KW-0139">CF(1)</keyword>
<comment type="function">
    <text evidence="7">This protein is part of the stalk that links CF(0) to CF(1). It either transmits conformational changes from CF(0) to CF(1) or is implicated in proton conduction.</text>
</comment>
<evidence type="ECO:0000256" key="5">
    <source>
        <dbReference type="ARBA" id="ARBA00023136"/>
    </source>
</evidence>
<name>A0A4S4FML3_9MICO</name>
<keyword evidence="9" id="KW-1185">Reference proteome</keyword>
<evidence type="ECO:0000256" key="1">
    <source>
        <dbReference type="ARBA" id="ARBA00004370"/>
    </source>
</evidence>
<dbReference type="RefSeq" id="WP_136426611.1">
    <property type="nucleotide sequence ID" value="NZ_SSSM01000003.1"/>
</dbReference>
<dbReference type="InterPro" id="IPR000711">
    <property type="entry name" value="ATPase_OSCP/dsu"/>
</dbReference>
<dbReference type="OrthoDB" id="5242917at2"/>
<evidence type="ECO:0000256" key="2">
    <source>
        <dbReference type="ARBA" id="ARBA00022448"/>
    </source>
</evidence>
<comment type="function">
    <text evidence="7">F(1)F(0) ATP synthase produces ATP from ADP in the presence of a proton or sodium gradient. F-type ATPases consist of two structural domains, F(1) containing the extramembraneous catalytic core and F(0) containing the membrane proton channel, linked together by a central stalk and a peripheral stalk. During catalysis, ATP synthesis in the catalytic domain of F(1) is coupled via a rotary mechanism of the central stalk subunits to proton translocation.</text>
</comment>
<protein>
    <recommendedName>
        <fullName evidence="7">ATP synthase subunit delta</fullName>
    </recommendedName>
    <alternativeName>
        <fullName evidence="7">ATP synthase F(1) sector subunit delta</fullName>
    </alternativeName>
    <alternativeName>
        <fullName evidence="7">F-type ATPase subunit delta</fullName>
        <shortName evidence="7">F-ATPase subunit delta</shortName>
    </alternativeName>
</protein>
<keyword evidence="4 7" id="KW-0406">Ion transport</keyword>
<reference evidence="8 9" key="1">
    <citation type="submission" date="2019-04" db="EMBL/GenBank/DDBJ databases">
        <authorList>
            <person name="Jiang L."/>
        </authorList>
    </citation>
    <scope>NUCLEOTIDE SEQUENCE [LARGE SCALE GENOMIC DNA]</scope>
    <source>
        <strain evidence="8 9">YIM 131853</strain>
    </source>
</reference>
<evidence type="ECO:0000313" key="9">
    <source>
        <dbReference type="Proteomes" id="UP000309133"/>
    </source>
</evidence>
<dbReference type="GO" id="GO:0005886">
    <property type="term" value="C:plasma membrane"/>
    <property type="evidence" value="ECO:0007669"/>
    <property type="project" value="UniProtKB-SubCell"/>
</dbReference>
<keyword evidence="5 7" id="KW-0472">Membrane</keyword>
<accession>A0A4S4FML3</accession>
<evidence type="ECO:0000256" key="6">
    <source>
        <dbReference type="ARBA" id="ARBA00023310"/>
    </source>
</evidence>
<dbReference type="AlphaFoldDB" id="A0A4S4FML3"/>
<dbReference type="PRINTS" id="PR00125">
    <property type="entry name" value="ATPASEDELTA"/>
</dbReference>
<dbReference type="HAMAP" id="MF_01416">
    <property type="entry name" value="ATP_synth_delta_bact"/>
    <property type="match status" value="1"/>
</dbReference>
<evidence type="ECO:0000256" key="4">
    <source>
        <dbReference type="ARBA" id="ARBA00023065"/>
    </source>
</evidence>
<evidence type="ECO:0000256" key="3">
    <source>
        <dbReference type="ARBA" id="ARBA00022781"/>
    </source>
</evidence>
<comment type="similarity">
    <text evidence="7">Belongs to the ATPase delta chain family.</text>
</comment>
<proteinExistence type="inferred from homology"/>
<dbReference type="Proteomes" id="UP000309133">
    <property type="component" value="Unassembled WGS sequence"/>
</dbReference>
<organism evidence="8 9">
    <name type="scientific">Naasia lichenicola</name>
    <dbReference type="NCBI Taxonomy" id="2565933"/>
    <lineage>
        <taxon>Bacteria</taxon>
        <taxon>Bacillati</taxon>
        <taxon>Actinomycetota</taxon>
        <taxon>Actinomycetes</taxon>
        <taxon>Micrococcales</taxon>
        <taxon>Microbacteriaceae</taxon>
        <taxon>Naasia</taxon>
    </lineage>
</organism>
<evidence type="ECO:0000313" key="8">
    <source>
        <dbReference type="EMBL" id="THG31491.1"/>
    </source>
</evidence>
<dbReference type="NCBIfam" id="NF009967">
    <property type="entry name" value="PRK13430.1"/>
    <property type="match status" value="1"/>
</dbReference>
<keyword evidence="2 7" id="KW-0813">Transport</keyword>
<keyword evidence="6 7" id="KW-0066">ATP synthesis</keyword>
<dbReference type="PANTHER" id="PTHR11910">
    <property type="entry name" value="ATP SYNTHASE DELTA CHAIN"/>
    <property type="match status" value="1"/>
</dbReference>
<dbReference type="Pfam" id="PF00213">
    <property type="entry name" value="OSCP"/>
    <property type="match status" value="1"/>
</dbReference>
<comment type="caution">
    <text evidence="8">The sequence shown here is derived from an EMBL/GenBank/DDBJ whole genome shotgun (WGS) entry which is preliminary data.</text>
</comment>
<gene>
    <name evidence="7" type="primary">atpH</name>
    <name evidence="8" type="ORF">E6C64_05260</name>
</gene>
<dbReference type="GO" id="GO:0046933">
    <property type="term" value="F:proton-transporting ATP synthase activity, rotational mechanism"/>
    <property type="evidence" value="ECO:0007669"/>
    <property type="project" value="UniProtKB-UniRule"/>
</dbReference>
<dbReference type="GO" id="GO:0045259">
    <property type="term" value="C:proton-transporting ATP synthase complex"/>
    <property type="evidence" value="ECO:0007669"/>
    <property type="project" value="UniProtKB-KW"/>
</dbReference>